<evidence type="ECO:0000313" key="3">
    <source>
        <dbReference type="Proteomes" id="UP000254060"/>
    </source>
</evidence>
<dbReference type="InterPro" id="IPR001736">
    <property type="entry name" value="PLipase_D/transphosphatidylase"/>
</dbReference>
<dbReference type="InterPro" id="IPR025202">
    <property type="entry name" value="PLD-like_dom"/>
</dbReference>
<evidence type="ECO:0000259" key="1">
    <source>
        <dbReference type="PROSITE" id="PS50035"/>
    </source>
</evidence>
<dbReference type="SUPFAM" id="SSF56024">
    <property type="entry name" value="Phospholipase D/nuclease"/>
    <property type="match status" value="2"/>
</dbReference>
<dbReference type="PROSITE" id="PS50035">
    <property type="entry name" value="PLD"/>
    <property type="match status" value="1"/>
</dbReference>
<reference evidence="2 3" key="1">
    <citation type="submission" date="2018-06" db="EMBL/GenBank/DDBJ databases">
        <authorList>
            <consortium name="Pathogen Informatics"/>
            <person name="Doyle S."/>
        </authorList>
    </citation>
    <scope>NUCLEOTIDE SEQUENCE [LARGE SCALE GENOMIC DNA]</scope>
    <source>
        <strain evidence="2 3">NCTC13163</strain>
    </source>
</reference>
<feature type="domain" description="PLD phosphodiesterase" evidence="1">
    <location>
        <begin position="387"/>
        <end position="416"/>
    </location>
</feature>
<dbReference type="GO" id="GO:0032049">
    <property type="term" value="P:cardiolipin biosynthetic process"/>
    <property type="evidence" value="ECO:0007669"/>
    <property type="project" value="UniProtKB-ARBA"/>
</dbReference>
<gene>
    <name evidence="2" type="ORF">NCTC13163_01976</name>
</gene>
<organism evidence="2 3">
    <name type="scientific">Exiguobacterium aurantiacum</name>
    <dbReference type="NCBI Taxonomy" id="33987"/>
    <lineage>
        <taxon>Bacteria</taxon>
        <taxon>Bacillati</taxon>
        <taxon>Bacillota</taxon>
        <taxon>Bacilli</taxon>
        <taxon>Bacillales</taxon>
        <taxon>Bacillales Family XII. Incertae Sedis</taxon>
        <taxon>Exiguobacterium</taxon>
    </lineage>
</organism>
<dbReference type="Pfam" id="PF13091">
    <property type="entry name" value="PLDc_2"/>
    <property type="match status" value="1"/>
</dbReference>
<name>A0A377FWB8_9BACL</name>
<dbReference type="AlphaFoldDB" id="A0A377FWB8"/>
<dbReference type="CDD" id="cd09130">
    <property type="entry name" value="PLDc_unchar2_2"/>
    <property type="match status" value="1"/>
</dbReference>
<evidence type="ECO:0000313" key="2">
    <source>
        <dbReference type="EMBL" id="STO08603.1"/>
    </source>
</evidence>
<dbReference type="PANTHER" id="PTHR21248">
    <property type="entry name" value="CARDIOLIPIN SYNTHASE"/>
    <property type="match status" value="1"/>
</dbReference>
<dbReference type="RefSeq" id="WP_029335522.1">
    <property type="nucleotide sequence ID" value="NZ_UGGP01000001.1"/>
</dbReference>
<dbReference type="EMBL" id="UGGP01000001">
    <property type="protein sequence ID" value="STO08603.1"/>
    <property type="molecule type" value="Genomic_DNA"/>
</dbReference>
<dbReference type="CDD" id="cd09129">
    <property type="entry name" value="PLDc_unchar2_1"/>
    <property type="match status" value="1"/>
</dbReference>
<dbReference type="Gene3D" id="3.30.870.10">
    <property type="entry name" value="Endonuclease Chain A"/>
    <property type="match status" value="2"/>
</dbReference>
<accession>A0A377FWB8</accession>
<protein>
    <submittedName>
        <fullName evidence="2">Nuclease NucT</fullName>
    </submittedName>
</protein>
<sequence>MKQKQRKRSWWKWGLAVFLLLFLVTMIYHQVKPLPEGVSRASEPVAISDDQIDFLFDLTYQGEDTEVNEMEIFQDVERSIREAREYVVMDFFLFNPYSNEDREYPTITARLTTALLEQMEAYPDLNVVVITDEINTTYNGHPADHLDLLEEAGAEIVYTNLGALRDPNILYSTLYRMMFQWFGDSQNGWLPNPMASTAPDITIRSYLRLLNVKANHRKVMVTENEGFVLSANPHDASGYHSNVGVRLDGPILADILEGEEAIARFSKGDEARFPDEEKLANLREEDSDGPMQIRYVTESKIEDAVIDGMDQAKAGETIWVGMFYLADRDIIHAIHRAAERGVFVKLILDPNTNAFGRDKSGLPNLPVTAELNTVNADQIEIRWYEVGDEQYHPKLLYVEGERQVVVIGSGNYTARNMNDYNLEADVEVVATTETEFMTEVDGYFKRLWNNEAGTYTLAYEEIQTDLPIGKYLIYWLQKLTWTMTY</sequence>
<dbReference type="PANTHER" id="PTHR21248:SF22">
    <property type="entry name" value="PHOSPHOLIPASE D"/>
    <property type="match status" value="1"/>
</dbReference>
<dbReference type="Proteomes" id="UP000254060">
    <property type="component" value="Unassembled WGS sequence"/>
</dbReference>
<proteinExistence type="predicted"/>
<dbReference type="GO" id="GO:0030572">
    <property type="term" value="F:phosphatidyltransferase activity"/>
    <property type="evidence" value="ECO:0007669"/>
    <property type="project" value="UniProtKB-ARBA"/>
</dbReference>
<dbReference type="STRING" id="1397694.GCA_000702585_02469"/>
<dbReference type="OrthoDB" id="92272at2"/>